<dbReference type="AlphaFoldDB" id="A0A8T0KUR5"/>
<evidence type="ECO:0000256" key="1">
    <source>
        <dbReference type="ARBA" id="ARBA00008455"/>
    </source>
</evidence>
<evidence type="ECO:0000256" key="4">
    <source>
        <dbReference type="ARBA" id="ARBA00022807"/>
    </source>
</evidence>
<sequence>MATLAGSSRFPSHHALLVVLSLLSLSFCSFALDMSIIDYDEALLQKTYEAWLVKHAKAYNAIGEKERRFLIFKDNWKFVQEHNNGAGNKEFRLGLNKFADLTNEEYRAMFLGTRKKLTSRKSGRYAFRDGETLPAMVDWREKGAVAPVKDQGQCGEFCSILLLQIFKSARVVSIDGYEDVPSNDEKSLMKAVANQPVSVAIEAGGREFQLYESGVFTGRCGTELDHGVAVVGYGTENGTDYWIVRNSWGPGWGENGYIKLERNLLNSENGKCGIAMEASYPTKSGTNPPNPGPSPPTPATPSTVCDEYYTCSPGTTCCCLFDYKGFCFGWGCCPIESATCCDDKSSCCPPEFPVCDTLSGSCLLSRDNPFGVKALKREPATCTWTQRKASMKSN</sequence>
<name>A0A8T0KUR5_PHAAN</name>
<dbReference type="SMART" id="SM00645">
    <property type="entry name" value="Pept_C1"/>
    <property type="match status" value="1"/>
</dbReference>
<keyword evidence="4" id="KW-0788">Thiol protease</keyword>
<dbReference type="Pfam" id="PF08246">
    <property type="entry name" value="Inhibitor_I29"/>
    <property type="match status" value="1"/>
</dbReference>
<comment type="similarity">
    <text evidence="1">Belongs to the peptidase C1 family.</text>
</comment>
<dbReference type="SMART" id="SM00277">
    <property type="entry name" value="GRAN"/>
    <property type="match status" value="1"/>
</dbReference>
<evidence type="ECO:0000256" key="3">
    <source>
        <dbReference type="ARBA" id="ARBA00022801"/>
    </source>
</evidence>
<dbReference type="Pfam" id="PF00396">
    <property type="entry name" value="Granulin"/>
    <property type="match status" value="1"/>
</dbReference>
<evidence type="ECO:0000256" key="2">
    <source>
        <dbReference type="ARBA" id="ARBA00022670"/>
    </source>
</evidence>
<dbReference type="InterPro" id="IPR039417">
    <property type="entry name" value="Peptidase_C1A_papain-like"/>
</dbReference>
<evidence type="ECO:0000259" key="8">
    <source>
        <dbReference type="SMART" id="SM00277"/>
    </source>
</evidence>
<evidence type="ECO:0000313" key="11">
    <source>
        <dbReference type="EMBL" id="KAG2403211.1"/>
    </source>
</evidence>
<dbReference type="PANTHER" id="PTHR12411">
    <property type="entry name" value="CYSTEINE PROTEASE FAMILY C1-RELATED"/>
    <property type="match status" value="1"/>
</dbReference>
<reference evidence="11 12" key="1">
    <citation type="submission" date="2020-05" db="EMBL/GenBank/DDBJ databases">
        <title>Vigna angularis (adzuki bean) Var. LongXiaoDou No. 4 denovo assembly.</title>
        <authorList>
            <person name="Xiang H."/>
        </authorList>
    </citation>
    <scope>NUCLEOTIDE SEQUENCE [LARGE SCALE GENOMIC DNA]</scope>
    <source>
        <tissue evidence="11">Leaf</tissue>
    </source>
</reference>
<dbReference type="InterPro" id="IPR000118">
    <property type="entry name" value="Granulin"/>
</dbReference>
<feature type="domain" description="Peptidase C1A papain C-terminal" evidence="9">
    <location>
        <begin position="133"/>
        <end position="282"/>
    </location>
</feature>
<feature type="domain" description="Granulins" evidence="8">
    <location>
        <begin position="305"/>
        <end position="362"/>
    </location>
</feature>
<dbReference type="Gene3D" id="2.10.25.160">
    <property type="entry name" value="Granulin"/>
    <property type="match status" value="1"/>
</dbReference>
<evidence type="ECO:0000256" key="5">
    <source>
        <dbReference type="ARBA" id="ARBA00023157"/>
    </source>
</evidence>
<dbReference type="CDD" id="cd02248">
    <property type="entry name" value="Peptidase_C1A"/>
    <property type="match status" value="1"/>
</dbReference>
<organism evidence="11 12">
    <name type="scientific">Phaseolus angularis</name>
    <name type="common">Azuki bean</name>
    <name type="synonym">Vigna angularis</name>
    <dbReference type="NCBI Taxonomy" id="3914"/>
    <lineage>
        <taxon>Eukaryota</taxon>
        <taxon>Viridiplantae</taxon>
        <taxon>Streptophyta</taxon>
        <taxon>Embryophyta</taxon>
        <taxon>Tracheophyta</taxon>
        <taxon>Spermatophyta</taxon>
        <taxon>Magnoliopsida</taxon>
        <taxon>eudicotyledons</taxon>
        <taxon>Gunneridae</taxon>
        <taxon>Pentapetalae</taxon>
        <taxon>rosids</taxon>
        <taxon>fabids</taxon>
        <taxon>Fabales</taxon>
        <taxon>Fabaceae</taxon>
        <taxon>Papilionoideae</taxon>
        <taxon>50 kb inversion clade</taxon>
        <taxon>NPAAA clade</taxon>
        <taxon>indigoferoid/millettioid clade</taxon>
        <taxon>Phaseoleae</taxon>
        <taxon>Vigna</taxon>
    </lineage>
</organism>
<dbReference type="PROSITE" id="PS00640">
    <property type="entry name" value="THIOL_PROTEASE_ASN"/>
    <property type="match status" value="1"/>
</dbReference>
<dbReference type="InterPro" id="IPR013201">
    <property type="entry name" value="Prot_inhib_I29"/>
</dbReference>
<dbReference type="SUPFAM" id="SSF54001">
    <property type="entry name" value="Cysteine proteinases"/>
    <property type="match status" value="1"/>
</dbReference>
<evidence type="ECO:0000259" key="9">
    <source>
        <dbReference type="SMART" id="SM00645"/>
    </source>
</evidence>
<dbReference type="GO" id="GO:0006508">
    <property type="term" value="P:proteolysis"/>
    <property type="evidence" value="ECO:0007669"/>
    <property type="project" value="UniProtKB-KW"/>
</dbReference>
<dbReference type="InterPro" id="IPR013128">
    <property type="entry name" value="Peptidase_C1A"/>
</dbReference>
<feature type="domain" description="Cathepsin propeptide inhibitor" evidence="10">
    <location>
        <begin position="48"/>
        <end position="106"/>
    </location>
</feature>
<feature type="chain" id="PRO_5035913295" evidence="7">
    <location>
        <begin position="32"/>
        <end position="394"/>
    </location>
</feature>
<evidence type="ECO:0000256" key="6">
    <source>
        <dbReference type="ARBA" id="ARBA00023180"/>
    </source>
</evidence>
<protein>
    <submittedName>
        <fullName evidence="11">Cysteine protease</fullName>
    </submittedName>
</protein>
<comment type="caution">
    <text evidence="11">The sequence shown here is derived from an EMBL/GenBank/DDBJ whole genome shotgun (WGS) entry which is preliminary data.</text>
</comment>
<proteinExistence type="inferred from homology"/>
<keyword evidence="5" id="KW-1015">Disulfide bond</keyword>
<evidence type="ECO:0000313" key="12">
    <source>
        <dbReference type="Proteomes" id="UP000743370"/>
    </source>
</evidence>
<dbReference type="EMBL" id="JABFOF010000003">
    <property type="protein sequence ID" value="KAG2403211.1"/>
    <property type="molecule type" value="Genomic_DNA"/>
</dbReference>
<keyword evidence="7" id="KW-0732">Signal</keyword>
<dbReference type="Proteomes" id="UP000743370">
    <property type="component" value="Unassembled WGS sequence"/>
</dbReference>
<gene>
    <name evidence="11" type="ORF">HKW66_Vig0184970</name>
</gene>
<evidence type="ECO:0000256" key="7">
    <source>
        <dbReference type="SAM" id="SignalP"/>
    </source>
</evidence>
<dbReference type="InterPro" id="IPR000668">
    <property type="entry name" value="Peptidase_C1A_C"/>
</dbReference>
<accession>A0A8T0KUR5</accession>
<dbReference type="SUPFAM" id="SSF57277">
    <property type="entry name" value="Granulin repeat"/>
    <property type="match status" value="1"/>
</dbReference>
<dbReference type="FunFam" id="2.10.25.160:FF:000002">
    <property type="entry name" value="Cysteine protease 1"/>
    <property type="match status" value="1"/>
</dbReference>
<dbReference type="InterPro" id="IPR025661">
    <property type="entry name" value="Pept_asp_AS"/>
</dbReference>
<feature type="signal peptide" evidence="7">
    <location>
        <begin position="1"/>
        <end position="31"/>
    </location>
</feature>
<dbReference type="Gene3D" id="1.10.287.2250">
    <property type="match status" value="1"/>
</dbReference>
<keyword evidence="6" id="KW-0325">Glycoprotein</keyword>
<dbReference type="GO" id="GO:0008234">
    <property type="term" value="F:cysteine-type peptidase activity"/>
    <property type="evidence" value="ECO:0007669"/>
    <property type="project" value="UniProtKB-KW"/>
</dbReference>
<dbReference type="Pfam" id="PF00112">
    <property type="entry name" value="Peptidase_C1"/>
    <property type="match status" value="1"/>
</dbReference>
<dbReference type="PROSITE" id="PS00639">
    <property type="entry name" value="THIOL_PROTEASE_HIS"/>
    <property type="match status" value="1"/>
</dbReference>
<keyword evidence="3" id="KW-0378">Hydrolase</keyword>
<dbReference type="InterPro" id="IPR025660">
    <property type="entry name" value="Pept_his_AS"/>
</dbReference>
<dbReference type="InterPro" id="IPR038765">
    <property type="entry name" value="Papain-like_cys_pep_sf"/>
</dbReference>
<dbReference type="Gene3D" id="3.90.70.10">
    <property type="entry name" value="Cysteine proteinases"/>
    <property type="match status" value="2"/>
</dbReference>
<dbReference type="InterPro" id="IPR037277">
    <property type="entry name" value="Granulin_sf"/>
</dbReference>
<dbReference type="SMART" id="SM00848">
    <property type="entry name" value="Inhibitor_I29"/>
    <property type="match status" value="1"/>
</dbReference>
<keyword evidence="2 11" id="KW-0645">Protease</keyword>
<evidence type="ECO:0000259" key="10">
    <source>
        <dbReference type="SMART" id="SM00848"/>
    </source>
</evidence>